<dbReference type="InterPro" id="IPR000246">
    <property type="entry name" value="Peptidase_T2"/>
</dbReference>
<dbReference type="EMBL" id="FOYT01000002">
    <property type="protein sequence ID" value="SFR58663.1"/>
    <property type="molecule type" value="Genomic_DNA"/>
</dbReference>
<evidence type="ECO:0000313" key="9">
    <source>
        <dbReference type="EMBL" id="SFR58663.1"/>
    </source>
</evidence>
<evidence type="ECO:0000313" key="10">
    <source>
        <dbReference type="Proteomes" id="UP000198531"/>
    </source>
</evidence>
<dbReference type="InterPro" id="IPR029055">
    <property type="entry name" value="Ntn_hydrolases_N"/>
</dbReference>
<dbReference type="STRING" id="553469.SAMN04487947_2577"/>
<dbReference type="GO" id="GO:0005737">
    <property type="term" value="C:cytoplasm"/>
    <property type="evidence" value="ECO:0007669"/>
    <property type="project" value="TreeGrafter"/>
</dbReference>
<feature type="binding site" evidence="6">
    <location>
        <begin position="225"/>
        <end position="228"/>
    </location>
    <ligand>
        <name>substrate</name>
    </ligand>
</feature>
<dbReference type="CDD" id="cd04703">
    <property type="entry name" value="Asparaginase_2_like_1"/>
    <property type="match status" value="1"/>
</dbReference>
<comment type="catalytic activity">
    <reaction evidence="4">
        <text>L-asparagine + H2O = L-aspartate + NH4(+)</text>
        <dbReference type="Rhea" id="RHEA:21016"/>
        <dbReference type="ChEBI" id="CHEBI:15377"/>
        <dbReference type="ChEBI" id="CHEBI:28938"/>
        <dbReference type="ChEBI" id="CHEBI:29991"/>
        <dbReference type="ChEBI" id="CHEBI:58048"/>
        <dbReference type="EC" id="3.5.1.1"/>
    </reaction>
</comment>
<dbReference type="PANTHER" id="PTHR10188:SF6">
    <property type="entry name" value="N(4)-(BETA-N-ACETYLGLUCOSAMINYL)-L-ASPARAGINASE"/>
    <property type="match status" value="1"/>
</dbReference>
<feature type="binding site" evidence="6">
    <location>
        <begin position="203"/>
        <end position="206"/>
    </location>
    <ligand>
        <name>substrate</name>
    </ligand>
</feature>
<dbReference type="EC" id="3.5.1.1" evidence="1"/>
<dbReference type="Pfam" id="PF01112">
    <property type="entry name" value="Asparaginase_2"/>
    <property type="match status" value="1"/>
</dbReference>
<evidence type="ECO:0000256" key="1">
    <source>
        <dbReference type="ARBA" id="ARBA00012920"/>
    </source>
</evidence>
<keyword evidence="10" id="KW-1185">Reference proteome</keyword>
<sequence>MRVIVHGGAGGVPDDPEPRQETVDHAAATGASRADPVDAVEAAIRVMESDPAFNAGVGGAVQSDGRVRTDAGVMTSARETGAVAGMPGVEHAVSAARAVMEETPHVFVAGEPAVDVAADFGVETGVDLFTDETRQRWDEADPPAGSPRDHLSWLDDKFGQSSATASNDADLSDHDTVGAVAFDGEAFAAATSTGGRWFALAGRVGDVPQVGSGFYAAPAGAASATGAGEDIAKTTLTRRAVRHLERGEDAQSAADLAIEEFGELTGSGAGVIVAGREGVGSAFNTDGMQTGVAER</sequence>
<protein>
    <recommendedName>
        <fullName evidence="3">Plant-type L-asparaginase</fullName>
        <ecNumber evidence="1">3.5.1.1</ecNumber>
    </recommendedName>
    <alternativeName>
        <fullName evidence="2">L-asparagine amidohydrolase</fullName>
    </alternativeName>
</protein>
<gene>
    <name evidence="9" type="ORF">SAMN04487947_2577</name>
</gene>
<feature type="active site" description="Nucleophile" evidence="5">
    <location>
        <position position="176"/>
    </location>
</feature>
<evidence type="ECO:0000256" key="3">
    <source>
        <dbReference type="ARBA" id="ARBA00044776"/>
    </source>
</evidence>
<dbReference type="GO" id="GO:0004067">
    <property type="term" value="F:asparaginase activity"/>
    <property type="evidence" value="ECO:0007669"/>
    <property type="project" value="UniProtKB-EC"/>
</dbReference>
<dbReference type="RefSeq" id="WP_089808218.1">
    <property type="nucleotide sequence ID" value="NZ_FOYT01000002.1"/>
</dbReference>
<dbReference type="Proteomes" id="UP000198531">
    <property type="component" value="Unassembled WGS sequence"/>
</dbReference>
<dbReference type="PANTHER" id="PTHR10188">
    <property type="entry name" value="L-ASPARAGINASE"/>
    <property type="match status" value="1"/>
</dbReference>
<dbReference type="SUPFAM" id="SSF56235">
    <property type="entry name" value="N-terminal nucleophile aminohydrolases (Ntn hydrolases)"/>
    <property type="match status" value="1"/>
</dbReference>
<feature type="region of interest" description="Disordered" evidence="8">
    <location>
        <begin position="1"/>
        <end position="34"/>
    </location>
</feature>
<proteinExistence type="predicted"/>
<evidence type="ECO:0000256" key="8">
    <source>
        <dbReference type="SAM" id="MobiDB-lite"/>
    </source>
</evidence>
<organism evidence="9 10">
    <name type="scientific">Halogeometricum rufum</name>
    <dbReference type="NCBI Taxonomy" id="553469"/>
    <lineage>
        <taxon>Archaea</taxon>
        <taxon>Methanobacteriati</taxon>
        <taxon>Methanobacteriota</taxon>
        <taxon>Stenosarchaea group</taxon>
        <taxon>Halobacteria</taxon>
        <taxon>Halobacteriales</taxon>
        <taxon>Haloferacaceae</taxon>
        <taxon>Halogeometricum</taxon>
    </lineage>
</organism>
<evidence type="ECO:0000256" key="6">
    <source>
        <dbReference type="PIRSR" id="PIRSR600246-2"/>
    </source>
</evidence>
<dbReference type="AlphaFoldDB" id="A0A1I6HW42"/>
<evidence type="ECO:0000256" key="2">
    <source>
        <dbReference type="ARBA" id="ARBA00030414"/>
    </source>
</evidence>
<name>A0A1I6HW42_9EURY</name>
<reference evidence="10" key="1">
    <citation type="submission" date="2016-10" db="EMBL/GenBank/DDBJ databases">
        <authorList>
            <person name="Varghese N."/>
            <person name="Submissions S."/>
        </authorList>
    </citation>
    <scope>NUCLEOTIDE SEQUENCE [LARGE SCALE GENOMIC DNA]</scope>
    <source>
        <strain evidence="10">CGMCC 1.7736</strain>
    </source>
</reference>
<feature type="region of interest" description="Disordered" evidence="8">
    <location>
        <begin position="133"/>
        <end position="152"/>
    </location>
</feature>
<feature type="site" description="Cleavage; by autolysis" evidence="7">
    <location>
        <begin position="175"/>
        <end position="176"/>
    </location>
</feature>
<dbReference type="Gene3D" id="3.60.20.30">
    <property type="entry name" value="(Glycosyl)asparaginase"/>
    <property type="match status" value="1"/>
</dbReference>
<evidence type="ECO:0000256" key="7">
    <source>
        <dbReference type="PIRSR" id="PIRSR600246-3"/>
    </source>
</evidence>
<accession>A0A1I6HW42</accession>
<evidence type="ECO:0000256" key="4">
    <source>
        <dbReference type="ARBA" id="ARBA00049366"/>
    </source>
</evidence>
<dbReference type="OrthoDB" id="18230at2157"/>
<evidence type="ECO:0000256" key="5">
    <source>
        <dbReference type="PIRSR" id="PIRSR600246-1"/>
    </source>
</evidence>